<comment type="similarity">
    <text evidence="2">Belongs to the bacterial solute-binding protein 2 family.</text>
</comment>
<dbReference type="InterPro" id="IPR028082">
    <property type="entry name" value="Peripla_BP_I"/>
</dbReference>
<evidence type="ECO:0000313" key="5">
    <source>
        <dbReference type="EMBL" id="TKD50150.1"/>
    </source>
</evidence>
<sequence length="313" mass="33163">MRSCHPLSDKPDIFPILAVYFSPWAGYVLDECGSSVEVPLPKIVAVTHDLLGDPFWEPFVAGIATGRAETGCEVIHLRPETYSLMGLLDLTQQALAMKPDGLVTTLPQPEKQQPVLAQAIAEGLPVGVLNTFDRRPAEQRLASLFRVGADDYRGGRMAAGRLLGAGHRGPALAIDHYRVRNTCHAARIGGFADAMAASGVTTQVVAVDTLNSHAPSDIAQAIAKHRPDSVLTLGPPGLALLAAACDYGMPPANVTFDVTPESIAACATGQTMATIDCQPFLQGYLGVTLMIQFLRQGVVPVADILTGPRFAAF</sequence>
<dbReference type="PANTHER" id="PTHR46847">
    <property type="entry name" value="D-ALLOSE-BINDING PERIPLASMIC PROTEIN-RELATED"/>
    <property type="match status" value="1"/>
</dbReference>
<gene>
    <name evidence="5" type="ORF">FBR43_04795</name>
</gene>
<dbReference type="PANTHER" id="PTHR46847:SF1">
    <property type="entry name" value="D-ALLOSE-BINDING PERIPLASMIC PROTEIN-RELATED"/>
    <property type="match status" value="1"/>
</dbReference>
<dbReference type="SUPFAM" id="SSF53822">
    <property type="entry name" value="Periplasmic binding protein-like I"/>
    <property type="match status" value="1"/>
</dbReference>
<evidence type="ECO:0000256" key="2">
    <source>
        <dbReference type="ARBA" id="ARBA00007639"/>
    </source>
</evidence>
<dbReference type="InterPro" id="IPR025997">
    <property type="entry name" value="SBP_2_dom"/>
</dbReference>
<dbReference type="Gene3D" id="3.40.50.2300">
    <property type="match status" value="2"/>
</dbReference>
<accession>A0A4U1L1S7</accession>
<keyword evidence="6" id="KW-1185">Reference proteome</keyword>
<dbReference type="GO" id="GO:0030246">
    <property type="term" value="F:carbohydrate binding"/>
    <property type="evidence" value="ECO:0007669"/>
    <property type="project" value="UniProtKB-ARBA"/>
</dbReference>
<reference evidence="5 6" key="1">
    <citation type="submission" date="2019-04" db="EMBL/GenBank/DDBJ databases">
        <authorList>
            <person name="Yang Y."/>
            <person name="Wei D."/>
        </authorList>
    </citation>
    <scope>NUCLEOTIDE SEQUENCE [LARGE SCALE GENOMIC DNA]</scope>
    <source>
        <strain evidence="5 6">L-1-4w-11</strain>
    </source>
</reference>
<dbReference type="AlphaFoldDB" id="A0A4U1L1S7"/>
<dbReference type="Proteomes" id="UP000309138">
    <property type="component" value="Unassembled WGS sequence"/>
</dbReference>
<name>A0A4U1L1S7_9SPHN</name>
<evidence type="ECO:0000256" key="3">
    <source>
        <dbReference type="ARBA" id="ARBA00022729"/>
    </source>
</evidence>
<dbReference type="EMBL" id="SWKR01000002">
    <property type="protein sequence ID" value="TKD50150.1"/>
    <property type="molecule type" value="Genomic_DNA"/>
</dbReference>
<dbReference type="GO" id="GO:0030313">
    <property type="term" value="C:cell envelope"/>
    <property type="evidence" value="ECO:0007669"/>
    <property type="project" value="UniProtKB-SubCell"/>
</dbReference>
<evidence type="ECO:0000259" key="4">
    <source>
        <dbReference type="Pfam" id="PF13407"/>
    </source>
</evidence>
<feature type="domain" description="Periplasmic binding protein" evidence="4">
    <location>
        <begin position="45"/>
        <end position="295"/>
    </location>
</feature>
<protein>
    <recommendedName>
        <fullName evidence="4">Periplasmic binding protein domain-containing protein</fullName>
    </recommendedName>
</protein>
<keyword evidence="3" id="KW-0732">Signal</keyword>
<comment type="subcellular location">
    <subcellularLocation>
        <location evidence="1">Cell envelope</location>
    </subcellularLocation>
</comment>
<organism evidence="5 6">
    <name type="scientific">Sphingomonas baiyangensis</name>
    <dbReference type="NCBI Taxonomy" id="2572576"/>
    <lineage>
        <taxon>Bacteria</taxon>
        <taxon>Pseudomonadati</taxon>
        <taxon>Pseudomonadota</taxon>
        <taxon>Alphaproteobacteria</taxon>
        <taxon>Sphingomonadales</taxon>
        <taxon>Sphingomonadaceae</taxon>
        <taxon>Sphingomonas</taxon>
    </lineage>
</organism>
<dbReference type="Pfam" id="PF13407">
    <property type="entry name" value="Peripla_BP_4"/>
    <property type="match status" value="1"/>
</dbReference>
<proteinExistence type="inferred from homology"/>
<evidence type="ECO:0000313" key="6">
    <source>
        <dbReference type="Proteomes" id="UP000309138"/>
    </source>
</evidence>
<evidence type="ECO:0000256" key="1">
    <source>
        <dbReference type="ARBA" id="ARBA00004196"/>
    </source>
</evidence>
<comment type="caution">
    <text evidence="5">The sequence shown here is derived from an EMBL/GenBank/DDBJ whole genome shotgun (WGS) entry which is preliminary data.</text>
</comment>
<dbReference type="OrthoDB" id="257716at2"/>